<comment type="caution">
    <text evidence="1">The sequence shown here is derived from an EMBL/GenBank/DDBJ whole genome shotgun (WGS) entry which is preliminary data.</text>
</comment>
<reference evidence="1" key="1">
    <citation type="journal article" date="2014" name="Front. Microbiol.">
        <title>High frequency of phylogenetically diverse reductive dehalogenase-homologous genes in deep subseafloor sedimentary metagenomes.</title>
        <authorList>
            <person name="Kawai M."/>
            <person name="Futagami T."/>
            <person name="Toyoda A."/>
            <person name="Takaki Y."/>
            <person name="Nishi S."/>
            <person name="Hori S."/>
            <person name="Arai W."/>
            <person name="Tsubouchi T."/>
            <person name="Morono Y."/>
            <person name="Uchiyama I."/>
            <person name="Ito T."/>
            <person name="Fujiyama A."/>
            <person name="Inagaki F."/>
            <person name="Takami H."/>
        </authorList>
    </citation>
    <scope>NUCLEOTIDE SEQUENCE</scope>
    <source>
        <strain evidence="1">Expedition CK06-06</strain>
    </source>
</reference>
<gene>
    <name evidence="1" type="ORF">S12H4_31086</name>
</gene>
<accession>X1TUS0</accession>
<dbReference type="EMBL" id="BARW01018111">
    <property type="protein sequence ID" value="GAI95126.1"/>
    <property type="molecule type" value="Genomic_DNA"/>
</dbReference>
<organism evidence="1">
    <name type="scientific">marine sediment metagenome</name>
    <dbReference type="NCBI Taxonomy" id="412755"/>
    <lineage>
        <taxon>unclassified sequences</taxon>
        <taxon>metagenomes</taxon>
        <taxon>ecological metagenomes</taxon>
    </lineage>
</organism>
<sequence>NLKEKISHNHIETVNIESKIAKNELLFETTYRPKDWIEITPYFLLLSDRYKRTLQATLDIDNSGRGKGIRGILDIKNIGSISSEFGILEQSISNEKKGVIDLSFEKEFSKIIIVGNFEGKNILTQYPVLNGKEEKYLESSKGNIFSEFLLLNRIITFITYEGSYRNEIYTLLEGYGGKHNNEKRTSHNIATNLSYPVNSRISLDVSIERYNGKKLYQDGLNDELSTVKTFTPSLTFHPNKNSEIKIKRILRLSSFTFPSPLTVTDRDILDKSIFS</sequence>
<name>X1TUS0_9ZZZZ</name>
<protein>
    <submittedName>
        <fullName evidence="1">Uncharacterized protein</fullName>
    </submittedName>
</protein>
<proteinExistence type="predicted"/>
<evidence type="ECO:0000313" key="1">
    <source>
        <dbReference type="EMBL" id="GAI95126.1"/>
    </source>
</evidence>
<feature type="non-terminal residue" evidence="1">
    <location>
        <position position="1"/>
    </location>
</feature>
<dbReference type="AlphaFoldDB" id="X1TUS0"/>